<dbReference type="GO" id="GO:0035267">
    <property type="term" value="C:NuA4 histone acetyltransferase complex"/>
    <property type="evidence" value="ECO:0007669"/>
    <property type="project" value="TreeGrafter"/>
</dbReference>
<keyword evidence="4" id="KW-0832">Ubl conjugation</keyword>
<evidence type="ECO:0000259" key="11">
    <source>
        <dbReference type="Pfam" id="PF05712"/>
    </source>
</evidence>
<evidence type="ECO:0000256" key="10">
    <source>
        <dbReference type="SAM" id="MobiDB-lite"/>
    </source>
</evidence>
<feature type="region of interest" description="Disordered" evidence="10">
    <location>
        <begin position="114"/>
        <end position="165"/>
    </location>
</feature>
<evidence type="ECO:0000256" key="8">
    <source>
        <dbReference type="ARBA" id="ARBA00023242"/>
    </source>
</evidence>
<organism evidence="13 14">
    <name type="scientific">Hermetia illucens</name>
    <name type="common">Black soldier fly</name>
    <dbReference type="NCBI Taxonomy" id="343691"/>
    <lineage>
        <taxon>Eukaryota</taxon>
        <taxon>Metazoa</taxon>
        <taxon>Ecdysozoa</taxon>
        <taxon>Arthropoda</taxon>
        <taxon>Hexapoda</taxon>
        <taxon>Insecta</taxon>
        <taxon>Pterygota</taxon>
        <taxon>Neoptera</taxon>
        <taxon>Endopterygota</taxon>
        <taxon>Diptera</taxon>
        <taxon>Brachycera</taxon>
        <taxon>Stratiomyomorpha</taxon>
        <taxon>Stratiomyidae</taxon>
        <taxon>Hermetiinae</taxon>
        <taxon>Hermetia</taxon>
    </lineage>
</organism>
<feature type="compositionally biased region" description="Polar residues" evidence="10">
    <location>
        <begin position="397"/>
        <end position="413"/>
    </location>
</feature>
<dbReference type="PANTHER" id="PTHR10880:SF15">
    <property type="entry name" value="MSL COMPLEX SUBUNIT 3"/>
    <property type="match status" value="1"/>
</dbReference>
<dbReference type="GO" id="GO:0005634">
    <property type="term" value="C:nucleus"/>
    <property type="evidence" value="ECO:0007669"/>
    <property type="project" value="UniProtKB-SubCell"/>
</dbReference>
<dbReference type="OrthoDB" id="10044771at2759"/>
<keyword evidence="8" id="KW-0539">Nucleus</keyword>
<dbReference type="InterPro" id="IPR008676">
    <property type="entry name" value="MRG"/>
</dbReference>
<sequence length="563" mass="63976">MVSTRGIRYKFSEGERVLCYEPDPTKAKVLYDSKVLGVVETKDKRGKKIIQYMIHFQGWNSSWDRRVNSDFVLKDTEENRQLQRDLAEKAQLQLPLADRSVFVEDRAAYLYRREKRKRSRGSNSTRNRVSSEDGSSCSTFDRNEREDLMRDEGDSESSSIESGADEDRLYLQVGEQLKQILDFDREMIVRRNKQHILPAELPAVTILENFVKHSALKLVFSPQTPNEGNRRRNPQQKREINFEKLNQTVSLLKEVADGLRIYLDFILKDHLLYNEEKEQGAYVLSEENLKNFTYIASEKFCPDFLNLKFERSDTPAGSEFSEPHSTFSDVSHPEDNARRRLRSYRAETEPDAVMDPLNFFMQEANLGKPEGTPKDSSHTARLESSGVLKQEPGQKSEAGTTKTDNTAQKIDSTSSKHETCISSIASTSSGGSTPRSNILSGNIDFTKTIPPLNSAVSLKTREFLQNVFSWQIVPSNAPVEASMIFGAVHLARLTIKLPDFLNATHMSDEKLARLAPLLDSFFKYLESHKEWFGEHNYKDKSPPPNPAQSPQATNAPESTQKGS</sequence>
<dbReference type="FunCoup" id="A0A7R8UIU5">
    <property type="interactions" value="745"/>
</dbReference>
<feature type="compositionally biased region" description="Basic and acidic residues" evidence="10">
    <location>
        <begin position="371"/>
        <end position="381"/>
    </location>
</feature>
<evidence type="ECO:0000256" key="4">
    <source>
        <dbReference type="ARBA" id="ARBA00022843"/>
    </source>
</evidence>
<dbReference type="Pfam" id="PF22732">
    <property type="entry name" value="MSL3_chromo-like"/>
    <property type="match status" value="1"/>
</dbReference>
<dbReference type="InterPro" id="IPR053820">
    <property type="entry name" value="MSL3_chromo-like"/>
</dbReference>
<accession>A0A7R8UIU5</accession>
<dbReference type="GO" id="GO:0006355">
    <property type="term" value="P:regulation of DNA-templated transcription"/>
    <property type="evidence" value="ECO:0007669"/>
    <property type="project" value="InterPro"/>
</dbReference>
<evidence type="ECO:0000256" key="9">
    <source>
        <dbReference type="ARBA" id="ARBA00069454"/>
    </source>
</evidence>
<evidence type="ECO:0000259" key="12">
    <source>
        <dbReference type="Pfam" id="PF22732"/>
    </source>
</evidence>
<feature type="region of interest" description="Disordered" evidence="10">
    <location>
        <begin position="365"/>
        <end position="419"/>
    </location>
</feature>
<feature type="region of interest" description="Disordered" evidence="10">
    <location>
        <begin position="313"/>
        <end position="338"/>
    </location>
</feature>
<dbReference type="Proteomes" id="UP000594454">
    <property type="component" value="Chromosome 2"/>
</dbReference>
<dbReference type="GO" id="GO:0072487">
    <property type="term" value="C:MSL complex"/>
    <property type="evidence" value="ECO:0007669"/>
    <property type="project" value="TreeGrafter"/>
</dbReference>
<protein>
    <recommendedName>
        <fullName evidence="9">Protein male-specific lethal-3</fullName>
    </recommendedName>
</protein>
<dbReference type="InterPro" id="IPR016197">
    <property type="entry name" value="Chromo-like_dom_sf"/>
</dbReference>
<dbReference type="AlphaFoldDB" id="A0A7R8UIU5"/>
<evidence type="ECO:0000313" key="14">
    <source>
        <dbReference type="Proteomes" id="UP000594454"/>
    </source>
</evidence>
<keyword evidence="5" id="KW-0156">Chromatin regulator</keyword>
<evidence type="ECO:0000256" key="6">
    <source>
        <dbReference type="ARBA" id="ARBA00023015"/>
    </source>
</evidence>
<feature type="compositionally biased region" description="Polar residues" evidence="10">
    <location>
        <begin position="121"/>
        <end position="140"/>
    </location>
</feature>
<dbReference type="FunFam" id="2.30.30.140:FF:000042">
    <property type="entry name" value="male-specific lethal 3 homolog"/>
    <property type="match status" value="1"/>
</dbReference>
<keyword evidence="6" id="KW-0805">Transcription regulation</keyword>
<dbReference type="InterPro" id="IPR026541">
    <property type="entry name" value="MRG_dom"/>
</dbReference>
<feature type="domain" description="MRG" evidence="11">
    <location>
        <begin position="155"/>
        <end position="538"/>
    </location>
</feature>
<dbReference type="PANTHER" id="PTHR10880">
    <property type="entry name" value="MORTALITY FACTOR 4-LIKE PROTEIN"/>
    <property type="match status" value="1"/>
</dbReference>
<reference evidence="13 14" key="1">
    <citation type="submission" date="2020-11" db="EMBL/GenBank/DDBJ databases">
        <authorList>
            <person name="Wallbank WR R."/>
            <person name="Pardo Diaz C."/>
            <person name="Kozak K."/>
            <person name="Martin S."/>
            <person name="Jiggins C."/>
            <person name="Moest M."/>
            <person name="Warren A I."/>
            <person name="Generalovic N T."/>
            <person name="Byers J.R.P. K."/>
            <person name="Montejo-Kovacevich G."/>
            <person name="Yen C E."/>
        </authorList>
    </citation>
    <scope>NUCLEOTIDE SEQUENCE [LARGE SCALE GENOMIC DNA]</scope>
</reference>
<dbReference type="Gene3D" id="1.10.274.30">
    <property type="entry name" value="MRG domain"/>
    <property type="match status" value="2"/>
</dbReference>
<dbReference type="GO" id="GO:0006325">
    <property type="term" value="P:chromatin organization"/>
    <property type="evidence" value="ECO:0007669"/>
    <property type="project" value="UniProtKB-KW"/>
</dbReference>
<evidence type="ECO:0000313" key="13">
    <source>
        <dbReference type="EMBL" id="CAD7081658.1"/>
    </source>
</evidence>
<evidence type="ECO:0000256" key="3">
    <source>
        <dbReference type="ARBA" id="ARBA00022454"/>
    </source>
</evidence>
<dbReference type="PROSITE" id="PS51640">
    <property type="entry name" value="MRG"/>
    <property type="match status" value="1"/>
</dbReference>
<evidence type="ECO:0000256" key="5">
    <source>
        <dbReference type="ARBA" id="ARBA00022853"/>
    </source>
</evidence>
<feature type="compositionally biased region" description="Basic and acidic residues" evidence="10">
    <location>
        <begin position="141"/>
        <end position="152"/>
    </location>
</feature>
<proteinExistence type="predicted"/>
<gene>
    <name evidence="13" type="ORF">HERILL_LOCUS4754</name>
</gene>
<name>A0A7R8UIU5_HERIL</name>
<dbReference type="Pfam" id="PF05712">
    <property type="entry name" value="MRG"/>
    <property type="match status" value="1"/>
</dbReference>
<keyword evidence="14" id="KW-1185">Reference proteome</keyword>
<dbReference type="InterPro" id="IPR038217">
    <property type="entry name" value="MRG_C_sf"/>
</dbReference>
<evidence type="ECO:0000256" key="1">
    <source>
        <dbReference type="ARBA" id="ARBA00004123"/>
    </source>
</evidence>
<dbReference type="EMBL" id="LR899010">
    <property type="protein sequence ID" value="CAD7081658.1"/>
    <property type="molecule type" value="Genomic_DNA"/>
</dbReference>
<evidence type="ECO:0000256" key="7">
    <source>
        <dbReference type="ARBA" id="ARBA00023163"/>
    </source>
</evidence>
<feature type="domain" description="MSL3 chromodomain-like" evidence="12">
    <location>
        <begin position="11"/>
        <end position="88"/>
    </location>
</feature>
<dbReference type="Gene3D" id="2.30.30.140">
    <property type="match status" value="1"/>
</dbReference>
<keyword evidence="7" id="KW-0804">Transcription</keyword>
<comment type="subcellular location">
    <subcellularLocation>
        <location evidence="2">Chromosome</location>
    </subcellularLocation>
    <subcellularLocation>
        <location evidence="1">Nucleus</location>
    </subcellularLocation>
</comment>
<evidence type="ECO:0000256" key="2">
    <source>
        <dbReference type="ARBA" id="ARBA00004286"/>
    </source>
</evidence>
<dbReference type="SUPFAM" id="SSF54160">
    <property type="entry name" value="Chromo domain-like"/>
    <property type="match status" value="1"/>
</dbReference>
<keyword evidence="3" id="KW-0158">Chromosome</keyword>
<dbReference type="InParanoid" id="A0A7R8UIU5"/>
<feature type="region of interest" description="Disordered" evidence="10">
    <location>
        <begin position="534"/>
        <end position="563"/>
    </location>
</feature>